<protein>
    <recommendedName>
        <fullName evidence="2">glucuronosyltransferase</fullName>
        <ecNumber evidence="2">2.4.1.17</ecNumber>
    </recommendedName>
</protein>
<gene>
    <name evidence="8" type="ORF">PFISCL1PPCAC_14859</name>
</gene>
<dbReference type="Gene3D" id="3.40.50.2000">
    <property type="entry name" value="Glycogen Phosphorylase B"/>
    <property type="match status" value="1"/>
</dbReference>
<dbReference type="EC" id="2.4.1.17" evidence="2"/>
<dbReference type="PANTHER" id="PTHR48043:SF23">
    <property type="entry name" value="UDP-GLUCURONOSYLTRANSFERASE"/>
    <property type="match status" value="1"/>
</dbReference>
<evidence type="ECO:0000313" key="8">
    <source>
        <dbReference type="EMBL" id="GMT23562.1"/>
    </source>
</evidence>
<comment type="catalytic activity">
    <reaction evidence="6">
        <text>glucuronate acceptor + UDP-alpha-D-glucuronate = acceptor beta-D-glucuronoside + UDP + H(+)</text>
        <dbReference type="Rhea" id="RHEA:21032"/>
        <dbReference type="ChEBI" id="CHEBI:15378"/>
        <dbReference type="ChEBI" id="CHEBI:58052"/>
        <dbReference type="ChEBI" id="CHEBI:58223"/>
        <dbReference type="ChEBI" id="CHEBI:132367"/>
        <dbReference type="ChEBI" id="CHEBI:132368"/>
        <dbReference type="EC" id="2.4.1.17"/>
    </reaction>
</comment>
<dbReference type="InterPro" id="IPR050271">
    <property type="entry name" value="UDP-glycosyltransferase"/>
</dbReference>
<dbReference type="AlphaFoldDB" id="A0AAV5W075"/>
<evidence type="ECO:0000256" key="3">
    <source>
        <dbReference type="ARBA" id="ARBA00022676"/>
    </source>
</evidence>
<name>A0AAV5W075_9BILA</name>
<proteinExistence type="inferred from homology"/>
<feature type="transmembrane region" description="Helical" evidence="7">
    <location>
        <begin position="106"/>
        <end position="133"/>
    </location>
</feature>
<keyword evidence="7" id="KW-0812">Transmembrane</keyword>
<sequence length="146" mass="16859">IESVTAGIPLIVIPVLGDQQRNAQVIKRIGTGIRLEKTSLNSSDELVSAIRSILETEEYTRKARLVGEMIRNRPFSAREIFVRNMVFLAKYGPLRQLDHYGQQLNFIQYFLIDVIAFLGFIFILVICLVFQCLRWSTRKLIRKTKT</sequence>
<comment type="caution">
    <text evidence="8">The sequence shown here is derived from an EMBL/GenBank/DDBJ whole genome shotgun (WGS) entry which is preliminary data.</text>
</comment>
<evidence type="ECO:0000256" key="6">
    <source>
        <dbReference type="ARBA" id="ARBA00047475"/>
    </source>
</evidence>
<dbReference type="SUPFAM" id="SSF53756">
    <property type="entry name" value="UDP-Glycosyltransferase/glycogen phosphorylase"/>
    <property type="match status" value="1"/>
</dbReference>
<feature type="non-terminal residue" evidence="8">
    <location>
        <position position="1"/>
    </location>
</feature>
<feature type="non-terminal residue" evidence="8">
    <location>
        <position position="146"/>
    </location>
</feature>
<evidence type="ECO:0000256" key="7">
    <source>
        <dbReference type="SAM" id="Phobius"/>
    </source>
</evidence>
<dbReference type="InterPro" id="IPR002213">
    <property type="entry name" value="UDP_glucos_trans"/>
</dbReference>
<dbReference type="GO" id="GO:0015020">
    <property type="term" value="F:glucuronosyltransferase activity"/>
    <property type="evidence" value="ECO:0007669"/>
    <property type="project" value="UniProtKB-EC"/>
</dbReference>
<keyword evidence="3" id="KW-0328">Glycosyltransferase</keyword>
<comment type="similarity">
    <text evidence="1">Belongs to the UDP-glycosyltransferase family.</text>
</comment>
<evidence type="ECO:0000256" key="4">
    <source>
        <dbReference type="ARBA" id="ARBA00022679"/>
    </source>
</evidence>
<evidence type="ECO:0000256" key="2">
    <source>
        <dbReference type="ARBA" id="ARBA00012544"/>
    </source>
</evidence>
<dbReference type="EMBL" id="BTSY01000004">
    <property type="protein sequence ID" value="GMT23562.1"/>
    <property type="molecule type" value="Genomic_DNA"/>
</dbReference>
<keyword evidence="7" id="KW-0472">Membrane</keyword>
<keyword evidence="9" id="KW-1185">Reference proteome</keyword>
<keyword evidence="7" id="KW-1133">Transmembrane helix</keyword>
<dbReference type="Proteomes" id="UP001432322">
    <property type="component" value="Unassembled WGS sequence"/>
</dbReference>
<evidence type="ECO:0000256" key="1">
    <source>
        <dbReference type="ARBA" id="ARBA00009995"/>
    </source>
</evidence>
<accession>A0AAV5W075</accession>
<evidence type="ECO:0000313" key="9">
    <source>
        <dbReference type="Proteomes" id="UP001432322"/>
    </source>
</evidence>
<reference evidence="8" key="1">
    <citation type="submission" date="2023-10" db="EMBL/GenBank/DDBJ databases">
        <title>Genome assembly of Pristionchus species.</title>
        <authorList>
            <person name="Yoshida K."/>
            <person name="Sommer R.J."/>
        </authorList>
    </citation>
    <scope>NUCLEOTIDE SEQUENCE</scope>
    <source>
        <strain evidence="8">RS5133</strain>
    </source>
</reference>
<organism evidence="8 9">
    <name type="scientific">Pristionchus fissidentatus</name>
    <dbReference type="NCBI Taxonomy" id="1538716"/>
    <lineage>
        <taxon>Eukaryota</taxon>
        <taxon>Metazoa</taxon>
        <taxon>Ecdysozoa</taxon>
        <taxon>Nematoda</taxon>
        <taxon>Chromadorea</taxon>
        <taxon>Rhabditida</taxon>
        <taxon>Rhabditina</taxon>
        <taxon>Diplogasteromorpha</taxon>
        <taxon>Diplogasteroidea</taxon>
        <taxon>Neodiplogasteridae</taxon>
        <taxon>Pristionchus</taxon>
    </lineage>
</organism>
<dbReference type="Pfam" id="PF00201">
    <property type="entry name" value="UDPGT"/>
    <property type="match status" value="1"/>
</dbReference>
<evidence type="ECO:0000256" key="5">
    <source>
        <dbReference type="ARBA" id="ARBA00022729"/>
    </source>
</evidence>
<dbReference type="PANTHER" id="PTHR48043">
    <property type="entry name" value="EG:EG0003.4 PROTEIN-RELATED"/>
    <property type="match status" value="1"/>
</dbReference>
<keyword evidence="5" id="KW-0732">Signal</keyword>
<keyword evidence="4" id="KW-0808">Transferase</keyword>